<dbReference type="Pfam" id="PF00561">
    <property type="entry name" value="Abhydrolase_1"/>
    <property type="match status" value="1"/>
</dbReference>
<name>A0A3E1RGZ2_9BURK</name>
<sequence>MLARMLRITIAMQMLFGAALGYWLTDGNAGLVGKLPGMLLVAMAAPLVGNTITIVLSFFKSRAKEPAALWGRALLGETMASARFFLLRQPWAFAPPVLRPATGSQARIPVLLVHGFVCNHRVWKALTPTLQAQGHTVLAINLEPLFCSIDDYAAQIEQAVQTLRQQTGQNQVALVGHSMGGLAIRAWMRRFGTAQVARAITLGTPHAGTQAKAMVSTANGVQMGWQSDWLKELAASETDATRSLLRIALTPQDNIVYPQRAQTLQGITPTVFEGRGHLQLCTDADVRQWVCAQLALG</sequence>
<evidence type="ECO:0000256" key="1">
    <source>
        <dbReference type="SAM" id="Phobius"/>
    </source>
</evidence>
<dbReference type="RefSeq" id="WP_117173186.1">
    <property type="nucleotide sequence ID" value="NZ_QFZK01000001.1"/>
</dbReference>
<evidence type="ECO:0000259" key="2">
    <source>
        <dbReference type="Pfam" id="PF00561"/>
    </source>
</evidence>
<dbReference type="PANTHER" id="PTHR37946">
    <property type="entry name" value="SLL1969 PROTEIN"/>
    <property type="match status" value="1"/>
</dbReference>
<accession>A0A3E1RGZ2</accession>
<dbReference type="Proteomes" id="UP000260665">
    <property type="component" value="Unassembled WGS sequence"/>
</dbReference>
<dbReference type="PANTHER" id="PTHR37946:SF1">
    <property type="entry name" value="SLL1969 PROTEIN"/>
    <property type="match status" value="1"/>
</dbReference>
<dbReference type="OrthoDB" id="275181at2"/>
<dbReference type="AlphaFoldDB" id="A0A3E1RGZ2"/>
<evidence type="ECO:0000313" key="4">
    <source>
        <dbReference type="Proteomes" id="UP000260665"/>
    </source>
</evidence>
<comment type="caution">
    <text evidence="3">The sequence shown here is derived from an EMBL/GenBank/DDBJ whole genome shotgun (WGS) entry which is preliminary data.</text>
</comment>
<reference evidence="3 4" key="1">
    <citation type="submission" date="2018-05" db="EMBL/GenBank/DDBJ databases">
        <title>Rhodoferax soyangensis sp.nov., isolated from an oligotrophic freshwater lake.</title>
        <authorList>
            <person name="Park M."/>
        </authorList>
    </citation>
    <scope>NUCLEOTIDE SEQUENCE [LARGE SCALE GENOMIC DNA]</scope>
    <source>
        <strain evidence="3 4">IMCC26218</strain>
    </source>
</reference>
<dbReference type="EMBL" id="QFZK01000001">
    <property type="protein sequence ID" value="RFO98511.1"/>
    <property type="molecule type" value="Genomic_DNA"/>
</dbReference>
<gene>
    <name evidence="3" type="ORF">DIC66_01065</name>
</gene>
<keyword evidence="4" id="KW-1185">Reference proteome</keyword>
<keyword evidence="1" id="KW-1133">Transmembrane helix</keyword>
<organism evidence="3 4">
    <name type="scientific">Rhodoferax lacus</name>
    <dbReference type="NCBI Taxonomy" id="2184758"/>
    <lineage>
        <taxon>Bacteria</taxon>
        <taxon>Pseudomonadati</taxon>
        <taxon>Pseudomonadota</taxon>
        <taxon>Betaproteobacteria</taxon>
        <taxon>Burkholderiales</taxon>
        <taxon>Comamonadaceae</taxon>
        <taxon>Rhodoferax</taxon>
    </lineage>
</organism>
<feature type="transmembrane region" description="Helical" evidence="1">
    <location>
        <begin position="37"/>
        <end position="59"/>
    </location>
</feature>
<dbReference type="Gene3D" id="3.40.50.1820">
    <property type="entry name" value="alpha/beta hydrolase"/>
    <property type="match status" value="1"/>
</dbReference>
<feature type="domain" description="AB hydrolase-1" evidence="2">
    <location>
        <begin position="109"/>
        <end position="236"/>
    </location>
</feature>
<keyword evidence="1" id="KW-0472">Membrane</keyword>
<dbReference type="SUPFAM" id="SSF53474">
    <property type="entry name" value="alpha/beta-Hydrolases"/>
    <property type="match status" value="1"/>
</dbReference>
<dbReference type="InterPro" id="IPR000073">
    <property type="entry name" value="AB_hydrolase_1"/>
</dbReference>
<dbReference type="InterPro" id="IPR029058">
    <property type="entry name" value="AB_hydrolase_fold"/>
</dbReference>
<evidence type="ECO:0000313" key="3">
    <source>
        <dbReference type="EMBL" id="RFO98511.1"/>
    </source>
</evidence>
<proteinExistence type="predicted"/>
<protein>
    <recommendedName>
        <fullName evidence="2">AB hydrolase-1 domain-containing protein</fullName>
    </recommendedName>
</protein>
<keyword evidence="1" id="KW-0812">Transmembrane</keyword>